<evidence type="ECO:0000313" key="1">
    <source>
        <dbReference type="EMBL" id="KAI4455821.1"/>
    </source>
</evidence>
<accession>A0ACB9SQX6</accession>
<name>A0ACB9SQX6_HOLOL</name>
<proteinExistence type="predicted"/>
<protein>
    <submittedName>
        <fullName evidence="1">Amino acid transporter</fullName>
    </submittedName>
</protein>
<organism evidence="1 2">
    <name type="scientific">Holotrichia oblita</name>
    <name type="common">Chafer beetle</name>
    <dbReference type="NCBI Taxonomy" id="644536"/>
    <lineage>
        <taxon>Eukaryota</taxon>
        <taxon>Metazoa</taxon>
        <taxon>Ecdysozoa</taxon>
        <taxon>Arthropoda</taxon>
        <taxon>Hexapoda</taxon>
        <taxon>Insecta</taxon>
        <taxon>Pterygota</taxon>
        <taxon>Neoptera</taxon>
        <taxon>Endopterygota</taxon>
        <taxon>Coleoptera</taxon>
        <taxon>Polyphaga</taxon>
        <taxon>Scarabaeiformia</taxon>
        <taxon>Scarabaeidae</taxon>
        <taxon>Melolonthinae</taxon>
        <taxon>Holotrichia</taxon>
    </lineage>
</organism>
<dbReference type="EMBL" id="CM043022">
    <property type="protein sequence ID" value="KAI4455821.1"/>
    <property type="molecule type" value="Genomic_DNA"/>
</dbReference>
<evidence type="ECO:0000313" key="2">
    <source>
        <dbReference type="Proteomes" id="UP001056778"/>
    </source>
</evidence>
<dbReference type="Proteomes" id="UP001056778">
    <property type="component" value="Chromosome 8"/>
</dbReference>
<comment type="caution">
    <text evidence="1">The sequence shown here is derived from an EMBL/GenBank/DDBJ whole genome shotgun (WGS) entry which is preliminary data.</text>
</comment>
<reference evidence="1" key="1">
    <citation type="submission" date="2022-04" db="EMBL/GenBank/DDBJ databases">
        <title>Chromosome-scale genome assembly of Holotrichia oblita Faldermann.</title>
        <authorList>
            <person name="Rongchong L."/>
        </authorList>
    </citation>
    <scope>NUCLEOTIDE SEQUENCE</scope>
    <source>
        <strain evidence="1">81SQS9</strain>
    </source>
</reference>
<gene>
    <name evidence="1" type="ORF">MML48_8g00016608</name>
</gene>
<keyword evidence="2" id="KW-1185">Reference proteome</keyword>
<sequence length="390" mass="44210">MLENDYDPHKHRKQTNLSPNIETTLHIIKSCTGTGILAMPYGFKHAGLFNGITCTVFIMSFTTYCVHMLVNINCIWPSLRLIIRGNCEITVRCQYVICKRYRIPRITYPETLIAALTVGPKLLRPYARRAGRILEVTIVLNQGLICSVYSLFICSNVQIVVDDYLLTHYRKTVDKSFYLLILTISFVSMTMIRTIKTHANIALIGNCLTFFSVSVIFARSFRQWEMTSDAKLVADPINYPIFFGIAMFVLDSVSNIVAMENNMQSPKSFGGFLGVFNVSMMFFTFLVTLVGFFGYLRFGSDVLPVITLNLPAGDHVADMARIAFALAQILSYGMQGYIPTKLLIRRVKHSPHPLFWEYFIRVTFAVVPGKLQLNMQTVTTVTYEPTTTQL</sequence>